<feature type="transmembrane region" description="Helical" evidence="9">
    <location>
        <begin position="418"/>
        <end position="439"/>
    </location>
</feature>
<feature type="domain" description="SecDF P1 head subdomain" evidence="14">
    <location>
        <begin position="144"/>
        <end position="264"/>
    </location>
</feature>
<evidence type="ECO:0000259" key="12">
    <source>
        <dbReference type="Pfam" id="PF02355"/>
    </source>
</evidence>
<dbReference type="InterPro" id="IPR022646">
    <property type="entry name" value="SecD/SecF_CS"/>
</dbReference>
<dbReference type="SUPFAM" id="SSF82866">
    <property type="entry name" value="Multidrug efflux transporter AcrB transmembrane domain"/>
    <property type="match status" value="2"/>
</dbReference>
<dbReference type="NCBIfam" id="TIGR00966">
    <property type="entry name" value="transloc_SecF"/>
    <property type="match status" value="1"/>
</dbReference>
<keyword evidence="16" id="KW-1185">Reference proteome</keyword>
<comment type="subunit">
    <text evidence="9">Forms a complex with SecF. Part of the essential Sec protein translocation apparatus which comprises SecA, SecYEG and auxiliary proteins SecDF. Other proteins may also be involved.</text>
</comment>
<evidence type="ECO:0000256" key="1">
    <source>
        <dbReference type="ARBA" id="ARBA00004651"/>
    </source>
</evidence>
<feature type="transmembrane region" description="Helical" evidence="9">
    <location>
        <begin position="476"/>
        <end position="494"/>
    </location>
</feature>
<feature type="region of interest" description="Disordered" evidence="11">
    <location>
        <begin position="749"/>
        <end position="776"/>
    </location>
</feature>
<protein>
    <recommendedName>
        <fullName evidence="9 10">Multifunctional fusion protein</fullName>
    </recommendedName>
    <domain>
        <recommendedName>
            <fullName evidence="9">Protein translocase subunit SecD</fullName>
        </recommendedName>
    </domain>
    <domain>
        <recommendedName>
            <fullName evidence="10">Protein-export membrane protein SecF</fullName>
        </recommendedName>
    </domain>
</protein>
<name>A0ABV7YFN9_9ACTN</name>
<evidence type="ECO:0000259" key="14">
    <source>
        <dbReference type="Pfam" id="PF22599"/>
    </source>
</evidence>
<dbReference type="Gene3D" id="3.30.1360.200">
    <property type="match status" value="1"/>
</dbReference>
<feature type="transmembrane region" description="Helical" evidence="9">
    <location>
        <begin position="310"/>
        <end position="330"/>
    </location>
</feature>
<feature type="transmembrane region" description="Helical" evidence="9">
    <location>
        <begin position="285"/>
        <end position="305"/>
    </location>
</feature>
<dbReference type="Pfam" id="PF07549">
    <property type="entry name" value="Sec_GG"/>
    <property type="match status" value="2"/>
</dbReference>
<dbReference type="InterPro" id="IPR055344">
    <property type="entry name" value="SecD_SecF_C_bact"/>
</dbReference>
<comment type="similarity">
    <text evidence="10">Belongs to the SecD/SecF family. SecF subfamily.</text>
</comment>
<evidence type="ECO:0000256" key="5">
    <source>
        <dbReference type="ARBA" id="ARBA00022927"/>
    </source>
</evidence>
<dbReference type="RefSeq" id="WP_205114845.1">
    <property type="nucleotide sequence ID" value="NZ_JAFBCM010000001.1"/>
</dbReference>
<keyword evidence="4 9" id="KW-0812">Transmembrane</keyword>
<dbReference type="PANTHER" id="PTHR30081:SF1">
    <property type="entry name" value="PROTEIN TRANSLOCASE SUBUNIT SECD"/>
    <property type="match status" value="1"/>
</dbReference>
<feature type="transmembrane region" description="Helical" evidence="9">
    <location>
        <begin position="614"/>
        <end position="635"/>
    </location>
</feature>
<dbReference type="Proteomes" id="UP001595699">
    <property type="component" value="Unassembled WGS sequence"/>
</dbReference>
<feature type="transmembrane region" description="Helical" evidence="9">
    <location>
        <begin position="336"/>
        <end position="357"/>
    </location>
</feature>
<sequence length="776" mass="81881">MSRAPLIRALLTFLILGGALFFAVSTPAKLGLDLRGGTQIVLEASDSPTTKANAESTDRAIGVLNRRVDSLGVAEANVSRSGERRIIIELPGLQDPREAVEVIGRTAQLTFHSVLGAEAPPATPTPTPSPTKAADPTKERVINDESGQPIKIGPAALTGEDVTDASGGYDPQQGLTWFVNVDFSGPGGTKWKNLTAKAACAQPGDPTRRVAIVLDNEVISSPQVVQEVGCNVGMTGGQTQITGDFDQQSAQELGTLIKGGALPVPVEVIEQRTVGPTLGEEAIEASAKAGIIGLILTGLFIIVVYRLVGFLATVALACYALISYAVLVALNATLTLPGLAGFVLAIGMAIDANVLVFERAREEYAASPKRGLASAVPRGFQGAWSAIIDSNVTTLLSAGLLFFLASGAVRGFGVTLTVGVLASMVSALIISRVLVEWAVRRSFVMKRPRLTGLANIGRIRTWLTERNPNLMKRSKLWLGISAALLVVAIAGIAIRGLNFGVEFTGGRLIEYSMSKPVDVNDARAAVADAGFPRAVVQTSNNDNISVRTSQLTPTDEDRIRAELGKVGGDVQEIRDELIGPSLGDELRLKALIALGVALLAQMVYLAIRFRWMFGVAAMLTMFHDIVLVVGLFAWLGKSIDGVFLAAALTIIGRSVNDVVVVFDRIRELWAAHPKVPFAESANTAVLQTVPRTINTGLGAMFILGALTILGGDSLTDFAMALLVGLVVGTYSSGLTSPPLAIALQSKWPSRPPRVKSRMPEAVARKRAQRSSSGAVV</sequence>
<evidence type="ECO:0000256" key="3">
    <source>
        <dbReference type="ARBA" id="ARBA00022475"/>
    </source>
</evidence>
<dbReference type="NCBIfam" id="NF009583">
    <property type="entry name" value="PRK13024.1-3"/>
    <property type="match status" value="1"/>
</dbReference>
<dbReference type="Gene3D" id="3.30.70.3400">
    <property type="match status" value="1"/>
</dbReference>
<accession>A0ABV7YFN9</accession>
<evidence type="ECO:0000256" key="10">
    <source>
        <dbReference type="HAMAP-Rule" id="MF_01464"/>
    </source>
</evidence>
<dbReference type="InterPro" id="IPR005791">
    <property type="entry name" value="SecD"/>
</dbReference>
<evidence type="ECO:0000256" key="4">
    <source>
        <dbReference type="ARBA" id="ARBA00022692"/>
    </source>
</evidence>
<evidence type="ECO:0000256" key="6">
    <source>
        <dbReference type="ARBA" id="ARBA00022989"/>
    </source>
</evidence>
<keyword evidence="6 9" id="KW-1133">Transmembrane helix</keyword>
<dbReference type="HAMAP" id="MF_01464_B">
    <property type="entry name" value="SecF_B"/>
    <property type="match status" value="1"/>
</dbReference>
<dbReference type="Pfam" id="PF22599">
    <property type="entry name" value="SecDF_P1_head"/>
    <property type="match status" value="1"/>
</dbReference>
<evidence type="ECO:0000256" key="7">
    <source>
        <dbReference type="ARBA" id="ARBA00023010"/>
    </source>
</evidence>
<comment type="subcellular location">
    <subcellularLocation>
        <location evidence="1 9">Cell membrane</location>
        <topology evidence="1 9">Multi-pass membrane protein</topology>
    </subcellularLocation>
</comment>
<dbReference type="Gene3D" id="1.20.1640.10">
    <property type="entry name" value="Multidrug efflux transporter AcrB transmembrane domain"/>
    <property type="match status" value="2"/>
</dbReference>
<dbReference type="PANTHER" id="PTHR30081">
    <property type="entry name" value="PROTEIN-EXPORT MEMBRANE PROTEIN SEC"/>
    <property type="match status" value="1"/>
</dbReference>
<dbReference type="InterPro" id="IPR054384">
    <property type="entry name" value="SecDF_P1_head"/>
</dbReference>
<feature type="transmembrane region" description="Helical" evidence="9">
    <location>
        <begin position="693"/>
        <end position="711"/>
    </location>
</feature>
<comment type="subunit">
    <text evidence="10">Forms a complex with SecD. Part of the essential Sec protein translocation apparatus which comprises SecA, SecYEG and auxiliary proteins SecDF. Other proteins may also be involved.</text>
</comment>
<evidence type="ECO:0000313" key="16">
    <source>
        <dbReference type="Proteomes" id="UP001595699"/>
    </source>
</evidence>
<dbReference type="NCBIfam" id="TIGR01129">
    <property type="entry name" value="secD"/>
    <property type="match status" value="1"/>
</dbReference>
<keyword evidence="3 9" id="KW-1003">Cell membrane</keyword>
<organism evidence="15 16">
    <name type="scientific">Tenggerimyces flavus</name>
    <dbReference type="NCBI Taxonomy" id="1708749"/>
    <lineage>
        <taxon>Bacteria</taxon>
        <taxon>Bacillati</taxon>
        <taxon>Actinomycetota</taxon>
        <taxon>Actinomycetes</taxon>
        <taxon>Propionibacteriales</taxon>
        <taxon>Nocardioidaceae</taxon>
        <taxon>Tenggerimyces</taxon>
    </lineage>
</organism>
<keyword evidence="5 9" id="KW-0653">Protein transport</keyword>
<evidence type="ECO:0000256" key="2">
    <source>
        <dbReference type="ARBA" id="ARBA00022448"/>
    </source>
</evidence>
<dbReference type="InterPro" id="IPR048634">
    <property type="entry name" value="SecD_SecF_C"/>
</dbReference>
<comment type="caution">
    <text evidence="15">The sequence shown here is derived from an EMBL/GenBank/DDBJ whole genome shotgun (WGS) entry which is preliminary data.</text>
</comment>
<feature type="domain" description="Protein export membrane protein SecD/SecF C-terminal" evidence="12">
    <location>
        <begin position="562"/>
        <end position="745"/>
    </location>
</feature>
<dbReference type="Pfam" id="PF21760">
    <property type="entry name" value="SecD_1st"/>
    <property type="match status" value="1"/>
</dbReference>
<keyword evidence="8 9" id="KW-0472">Membrane</keyword>
<feature type="transmembrane region" description="Helical" evidence="9">
    <location>
        <begin position="392"/>
        <end position="412"/>
    </location>
</feature>
<evidence type="ECO:0000313" key="15">
    <source>
        <dbReference type="EMBL" id="MFC3764165.1"/>
    </source>
</evidence>
<feature type="transmembrane region" description="Helical" evidence="9">
    <location>
        <begin position="717"/>
        <end position="743"/>
    </location>
</feature>
<dbReference type="Pfam" id="PF02355">
    <property type="entry name" value="SecD_SecF_C"/>
    <property type="match status" value="2"/>
</dbReference>
<evidence type="ECO:0000256" key="8">
    <source>
        <dbReference type="ARBA" id="ARBA00023136"/>
    </source>
</evidence>
<feature type="domain" description="Protein export membrane protein SecD/SecF C-terminal" evidence="12">
    <location>
        <begin position="266"/>
        <end position="438"/>
    </location>
</feature>
<gene>
    <name evidence="9 15" type="primary">secD</name>
    <name evidence="10" type="synonym">secF</name>
    <name evidence="15" type="ORF">ACFOUW_25245</name>
</gene>
<dbReference type="InterPro" id="IPR005665">
    <property type="entry name" value="SecF_bac"/>
</dbReference>
<feature type="domain" description="Protein translocase subunit SecDF P1" evidence="13">
    <location>
        <begin position="58"/>
        <end position="114"/>
    </location>
</feature>
<evidence type="ECO:0000256" key="11">
    <source>
        <dbReference type="SAM" id="MobiDB-lite"/>
    </source>
</evidence>
<proteinExistence type="inferred from homology"/>
<dbReference type="InterPro" id="IPR048631">
    <property type="entry name" value="SecD_1st"/>
</dbReference>
<comment type="caution">
    <text evidence="9">Lacks conserved residue(s) required for the propagation of feature annotation.</text>
</comment>
<evidence type="ECO:0000259" key="13">
    <source>
        <dbReference type="Pfam" id="PF21760"/>
    </source>
</evidence>
<evidence type="ECO:0000256" key="9">
    <source>
        <dbReference type="HAMAP-Rule" id="MF_01463"/>
    </source>
</evidence>
<reference evidence="16" key="1">
    <citation type="journal article" date="2019" name="Int. J. Syst. Evol. Microbiol.">
        <title>The Global Catalogue of Microorganisms (GCM) 10K type strain sequencing project: providing services to taxonomists for standard genome sequencing and annotation.</title>
        <authorList>
            <consortium name="The Broad Institute Genomics Platform"/>
            <consortium name="The Broad Institute Genome Sequencing Center for Infectious Disease"/>
            <person name="Wu L."/>
            <person name="Ma J."/>
        </authorList>
    </citation>
    <scope>NUCLEOTIDE SEQUENCE [LARGE SCALE GENOMIC DNA]</scope>
    <source>
        <strain evidence="16">CGMCC 4.7241</strain>
    </source>
</reference>
<feature type="transmembrane region" description="Helical" evidence="9">
    <location>
        <begin position="590"/>
        <end position="607"/>
    </location>
</feature>
<comment type="function">
    <text evidence="9">Part of the Sec protein translocase complex. Interacts with the SecYEG preprotein conducting channel. SecDF uses the proton motive force (PMF) to complete protein translocation after the ATP-dependent function of SecA.</text>
</comment>
<dbReference type="HAMAP" id="MF_01463_B">
    <property type="entry name" value="SecD_B"/>
    <property type="match status" value="1"/>
</dbReference>
<dbReference type="NCBIfam" id="TIGR00916">
    <property type="entry name" value="2A0604s01"/>
    <property type="match status" value="1"/>
</dbReference>
<keyword evidence="2 9" id="KW-0813">Transport</keyword>
<comment type="similarity">
    <text evidence="9">Belongs to the SecD/SecF family. SecD subfamily.</text>
</comment>
<keyword evidence="7 9" id="KW-0811">Translocation</keyword>
<dbReference type="InterPro" id="IPR022645">
    <property type="entry name" value="SecD/SecF_bac"/>
</dbReference>
<dbReference type="PRINTS" id="PR01755">
    <property type="entry name" value="SECFTRNLCASE"/>
</dbReference>
<dbReference type="EMBL" id="JBHRZH010000023">
    <property type="protein sequence ID" value="MFC3764165.1"/>
    <property type="molecule type" value="Genomic_DNA"/>
</dbReference>
<dbReference type="InterPro" id="IPR022813">
    <property type="entry name" value="SecD/SecF_arch_bac"/>
</dbReference>